<comment type="caution">
    <text evidence="1">The sequence shown here is derived from an EMBL/GenBank/DDBJ whole genome shotgun (WGS) entry which is preliminary data.</text>
</comment>
<reference evidence="1 2" key="2">
    <citation type="journal article" date="2022" name="Mol. Ecol. Resour.">
        <title>The genomes of chicory, endive, great burdock and yacon provide insights into Asteraceae paleo-polyploidization history and plant inulin production.</title>
        <authorList>
            <person name="Fan W."/>
            <person name="Wang S."/>
            <person name="Wang H."/>
            <person name="Wang A."/>
            <person name="Jiang F."/>
            <person name="Liu H."/>
            <person name="Zhao H."/>
            <person name="Xu D."/>
            <person name="Zhang Y."/>
        </authorList>
    </citation>
    <scope>NUCLEOTIDE SEQUENCE [LARGE SCALE GENOMIC DNA]</scope>
    <source>
        <strain evidence="2">cv. Yunnan</strain>
        <tissue evidence="1">Leaves</tissue>
    </source>
</reference>
<keyword evidence="2" id="KW-1185">Reference proteome</keyword>
<evidence type="ECO:0000313" key="2">
    <source>
        <dbReference type="Proteomes" id="UP001056120"/>
    </source>
</evidence>
<organism evidence="1 2">
    <name type="scientific">Smallanthus sonchifolius</name>
    <dbReference type="NCBI Taxonomy" id="185202"/>
    <lineage>
        <taxon>Eukaryota</taxon>
        <taxon>Viridiplantae</taxon>
        <taxon>Streptophyta</taxon>
        <taxon>Embryophyta</taxon>
        <taxon>Tracheophyta</taxon>
        <taxon>Spermatophyta</taxon>
        <taxon>Magnoliopsida</taxon>
        <taxon>eudicotyledons</taxon>
        <taxon>Gunneridae</taxon>
        <taxon>Pentapetalae</taxon>
        <taxon>asterids</taxon>
        <taxon>campanulids</taxon>
        <taxon>Asterales</taxon>
        <taxon>Asteraceae</taxon>
        <taxon>Asteroideae</taxon>
        <taxon>Heliantheae alliance</taxon>
        <taxon>Millerieae</taxon>
        <taxon>Smallanthus</taxon>
    </lineage>
</organism>
<protein>
    <submittedName>
        <fullName evidence="1">Uncharacterized protein</fullName>
    </submittedName>
</protein>
<name>A0ACB8YRR2_9ASTR</name>
<sequence>MRFTKLAHIQIPSATAQPIHHNPIPNGLNYTAYGRLIQHCTDHRLLRLAKLLHAKLILSSVTLDNFLASKLITCYSITNNLFEAHKVFDEIPNKNTFSWNALLMGYSINNRHTDTLRLFWRFLSSSTMSVKPDNYTVTCVLKALSLLGDELNLGKRFHCYIIRNRLDVDIFVVNALITFYCRCDEIVLARSLFDCAPHKDIVTWNSMIAGYSKGGFYDKCKELYFMMMGLEDMRPNEFTVISVLQACAQSNDLDLGMKVHRYVLDNEVKIDLPVCNAFIAMYAKCGSLDYAKQLFEEMSEKDEISYGSMIFGYMLHGFVDKAMDLFRKMDKPGLSTWNAVISGQFQNRHYEAVVDLFIEMQIDGFKPDTVTLSNIFPTLSHLSKPKGGKEMHAYAIKNYYDKNIYVATAIIDTYAKLGFLKGAQIVFNQSKKKSVVIFTSLISAYSAHGEVKSALDLFNNMINQGIQPDPVTFTSVLSACAHSGLVDEAWRIFNSMLNVYNIQPLMEYYACMVGVLSRALKLNEAISFIKKMPFEPSARVWGALLNGASVSGDVEIGKFACDHLFEIEPENTGNYIIMANLYSQAGRWEEAENVRVMLNNIGLKKIAGCSWIETPGGMQSFIAKDVSNGKTEEIYATLGGLFTLMKDERYAVSEDFHDLLLLPTKSFNPTVEVKLSSF</sequence>
<reference evidence="2" key="1">
    <citation type="journal article" date="2022" name="Mol. Ecol. Resour.">
        <title>The genomes of chicory, endive, great burdock and yacon provide insights into Asteraceae palaeo-polyploidization history and plant inulin production.</title>
        <authorList>
            <person name="Fan W."/>
            <person name="Wang S."/>
            <person name="Wang H."/>
            <person name="Wang A."/>
            <person name="Jiang F."/>
            <person name="Liu H."/>
            <person name="Zhao H."/>
            <person name="Xu D."/>
            <person name="Zhang Y."/>
        </authorList>
    </citation>
    <scope>NUCLEOTIDE SEQUENCE [LARGE SCALE GENOMIC DNA]</scope>
    <source>
        <strain evidence="2">cv. Yunnan</strain>
    </source>
</reference>
<evidence type="ECO:0000313" key="1">
    <source>
        <dbReference type="EMBL" id="KAI3687931.1"/>
    </source>
</evidence>
<dbReference type="Proteomes" id="UP001056120">
    <property type="component" value="Linkage Group LG27"/>
</dbReference>
<proteinExistence type="predicted"/>
<gene>
    <name evidence="1" type="ORF">L1987_81636</name>
</gene>
<accession>A0ACB8YRR2</accession>
<dbReference type="EMBL" id="CM042044">
    <property type="protein sequence ID" value="KAI3687931.1"/>
    <property type="molecule type" value="Genomic_DNA"/>
</dbReference>